<feature type="non-terminal residue" evidence="2">
    <location>
        <position position="1"/>
    </location>
</feature>
<feature type="region of interest" description="Disordered" evidence="1">
    <location>
        <begin position="1"/>
        <end position="26"/>
    </location>
</feature>
<reference evidence="2" key="6">
    <citation type="submission" date="2002-04" db="EMBL/GenBank/DDBJ databases">
        <authorList>
            <person name="Adachi J."/>
            <person name="Aizawa K."/>
            <person name="Akimura T."/>
            <person name="Arakawa T."/>
            <person name="Bono H."/>
            <person name="Carninci P."/>
            <person name="Fukuda S."/>
            <person name="Furuno M."/>
            <person name="Hanagaki T."/>
            <person name="Hara A."/>
            <person name="Hashizume W."/>
            <person name="Hayashida K."/>
            <person name="Hayatsu N."/>
            <person name="Hiramoto K."/>
            <person name="Hiraoka T."/>
            <person name="Hirozane T."/>
            <person name="Hori F."/>
            <person name="Imotani K."/>
            <person name="Ishii Y."/>
            <person name="Itoh M."/>
            <person name="Kagawa I."/>
            <person name="Kasukawa T."/>
            <person name="Katoh H."/>
            <person name="Kawai J."/>
            <person name="Kojima Y."/>
            <person name="Kondo S."/>
            <person name="Konno H."/>
            <person name="Kouda M."/>
            <person name="Koya S."/>
            <person name="Kurihara C."/>
            <person name="Matsuyama T."/>
            <person name="Miyazaki A."/>
            <person name="Murata M."/>
            <person name="Nakamura M."/>
            <person name="Nishi K."/>
            <person name="Nomura K."/>
            <person name="Numazaki R."/>
            <person name="Ohno M."/>
            <person name="Ohsato N."/>
            <person name="Okazaki Y."/>
            <person name="Saito R."/>
            <person name="Saitoh H."/>
            <person name="Sakai C."/>
            <person name="Sakai K."/>
            <person name="Sakazume N."/>
            <person name="Sano H."/>
            <person name="Sasaki D."/>
            <person name="Shibata K."/>
            <person name="Shinagawa A."/>
            <person name="Shiraki T."/>
            <person name="Sogabe Y."/>
            <person name="Tagami M."/>
            <person name="Tagawa A."/>
            <person name="Takahashi F."/>
            <person name="Takaku-Akahira S."/>
            <person name="Takeda Y."/>
            <person name="Tanaka T."/>
            <person name="Tomaru A."/>
            <person name="Toya T."/>
            <person name="Yasunishi A."/>
            <person name="Muramatsu M."/>
            <person name="Hayashizaki Y."/>
        </authorList>
    </citation>
    <scope>NUCLEOTIDE SEQUENCE</scope>
    <source>
        <strain evidence="2">C57BL/6J</strain>
        <tissue evidence="2">Cerebellum</tissue>
    </source>
</reference>
<evidence type="ECO:0000256" key="1">
    <source>
        <dbReference type="SAM" id="MobiDB-lite"/>
    </source>
</evidence>
<reference evidence="2" key="5">
    <citation type="journal article" date="2002" name="Nature">
        <title>Analysis of the mouse transcriptome based on functional annotation of 60,770 full-length cDNAs.</title>
        <authorList>
            <consortium name="The FANTOM Consortium and the RIKEN Genome Exploration Research Group Phase I and II Team"/>
        </authorList>
    </citation>
    <scope>NUCLEOTIDE SEQUENCE</scope>
    <source>
        <strain evidence="2">C57BL/6J</strain>
        <tissue evidence="2">Cerebellum</tissue>
    </source>
</reference>
<gene>
    <name evidence="3" type="primary">Gm9959</name>
</gene>
<sequence>QFQHGFRPPLRSARPHALPPVPGPARHCAAAIPEAARSRRALRAPGSRARSGHAGRARLRVTKLDSLLVVPAPAPAGSSCHAQDGIPQLSKSKYIREPRPFLLGLGEEVPIRKVRKTLGGTVTLGLLGLA</sequence>
<proteinExistence type="evidence at transcript level"/>
<feature type="region of interest" description="Disordered" evidence="1">
    <location>
        <begin position="37"/>
        <end position="56"/>
    </location>
</feature>
<protein>
    <submittedName>
        <fullName evidence="2">Uncharacterized protein</fullName>
    </submittedName>
</protein>
<reference evidence="2" key="7">
    <citation type="journal article" date="2005" name="Science">
        <title>The Transcriptional Landscape of the Mammalian Genome.</title>
        <authorList>
            <consortium name="The FANTOM Consortium"/>
            <consortium name="Riken Genome Exploration Research Group and Genome Science Group (Genome Network Project Core Group)"/>
        </authorList>
    </citation>
    <scope>NUCLEOTIDE SEQUENCE</scope>
    <source>
        <strain evidence="2">C57BL/6J</strain>
        <tissue evidence="2">Cerebellum</tissue>
    </source>
</reference>
<dbReference type="AGR" id="MGI:3708636"/>
<evidence type="ECO:0000313" key="2">
    <source>
        <dbReference type="EMBL" id="BAC38416.1"/>
    </source>
</evidence>
<dbReference type="MGI" id="MGI:3708636">
    <property type="gene designation" value="Gm9959"/>
</dbReference>
<reference evidence="2" key="4">
    <citation type="journal article" date="2001" name="Nature">
        <title>Functional annotation of a full-length mouse cDNA collection.</title>
        <authorList>
            <consortium name="The RIKEN Genome Exploration Research Group Phase II Team and the FANTOM Consortium"/>
        </authorList>
    </citation>
    <scope>NUCLEOTIDE SEQUENCE</scope>
    <source>
        <strain evidence="2">C57BL/6J</strain>
        <tissue evidence="2">Cerebellum</tissue>
    </source>
</reference>
<reference evidence="2" key="1">
    <citation type="journal article" date="1999" name="Methods Enzymol.">
        <title>High-efficiency full-length cDNA cloning.</title>
        <authorList>
            <person name="Carninci P."/>
            <person name="Hayashizaki Y."/>
        </authorList>
    </citation>
    <scope>NUCLEOTIDE SEQUENCE</scope>
    <source>
        <strain evidence="2">C57BL/6J</strain>
        <tissue evidence="2">Cerebellum</tissue>
    </source>
</reference>
<name>Q8C4I1_MOUSE</name>
<reference evidence="2" key="8">
    <citation type="journal article" date="2005" name="Science">
        <title>Antisense Transcription in the Mammalian Transcriptome.</title>
        <authorList>
            <consortium name="RIKEN Genome Exploration Research Group and Genome Science Group (Genome Network Project Core Group) and the FANTOM Consortium"/>
        </authorList>
    </citation>
    <scope>NUCLEOTIDE SEQUENCE</scope>
    <source>
        <strain evidence="2">C57BL/6J</strain>
        <tissue evidence="2">Cerebellum</tissue>
    </source>
</reference>
<dbReference type="AlphaFoldDB" id="Q8C4I1"/>
<evidence type="ECO:0000313" key="3">
    <source>
        <dbReference type="MGI" id="MGI:3708636"/>
    </source>
</evidence>
<reference evidence="2" key="3">
    <citation type="journal article" date="2000" name="Genome Res.">
        <title>RIKEN integrated sequence analysis (RISA) system--384-format sequencing pipeline with 384 multicapillary sequencer.</title>
        <authorList>
            <person name="Shibata K."/>
            <person name="Itoh M."/>
            <person name="Aizawa K."/>
            <person name="Nagaoka S."/>
            <person name="Sasaki N."/>
            <person name="Carninci P."/>
            <person name="Konno H."/>
            <person name="Akiyama J."/>
            <person name="Nishi K."/>
            <person name="Kitsunai T."/>
            <person name="Tashiro H."/>
            <person name="Itoh M."/>
            <person name="Sumi N."/>
            <person name="Ishii Y."/>
            <person name="Nakamura S."/>
            <person name="Hazama M."/>
            <person name="Nishine T."/>
            <person name="Harada A."/>
            <person name="Yamamoto R."/>
            <person name="Matsumoto H."/>
            <person name="Sakaguchi S."/>
            <person name="Ikegami T."/>
            <person name="Kashiwagi K."/>
            <person name="Fujiwake S."/>
            <person name="Inoue K."/>
            <person name="Togawa Y."/>
            <person name="Izawa M."/>
            <person name="Ohara E."/>
            <person name="Watahiki M."/>
            <person name="Yoneda Y."/>
            <person name="Ishikawa T."/>
            <person name="Ozawa K."/>
            <person name="Tanaka T."/>
            <person name="Matsuura S."/>
            <person name="Kawai J."/>
            <person name="Okazaki Y."/>
            <person name="Muramatsu M."/>
            <person name="Inoue Y."/>
            <person name="Kira A."/>
            <person name="Hayashizaki Y."/>
        </authorList>
    </citation>
    <scope>NUCLEOTIDE SEQUENCE</scope>
    <source>
        <strain evidence="2">C57BL/6J</strain>
        <tissue evidence="2">Cerebellum</tissue>
    </source>
</reference>
<reference evidence="2" key="2">
    <citation type="journal article" date="2000" name="Genome Res.">
        <title>Normalization and subtraction of cap-trapper-selected cDNAs to prepare full-length cDNA libraries for rapid discovery of new genes.</title>
        <authorList>
            <person name="Carninci P."/>
            <person name="Shibata Y."/>
            <person name="Hayatsu N."/>
            <person name="Sugahara Y."/>
            <person name="Shibata K."/>
            <person name="Itoh M."/>
            <person name="Konno H."/>
            <person name="Okazaki Y."/>
            <person name="Muramatsu M."/>
            <person name="Hayashizaki Y."/>
        </authorList>
    </citation>
    <scope>NUCLEOTIDE SEQUENCE</scope>
    <source>
        <strain evidence="2">C57BL/6J</strain>
        <tissue evidence="2">Cerebellum</tissue>
    </source>
</reference>
<organism evidence="2">
    <name type="scientific">Mus musculus</name>
    <name type="common">Mouse</name>
    <dbReference type="NCBI Taxonomy" id="10090"/>
    <lineage>
        <taxon>Eukaryota</taxon>
        <taxon>Metazoa</taxon>
        <taxon>Chordata</taxon>
        <taxon>Craniata</taxon>
        <taxon>Vertebrata</taxon>
        <taxon>Euteleostomi</taxon>
        <taxon>Mammalia</taxon>
        <taxon>Eutheria</taxon>
        <taxon>Euarchontoglires</taxon>
        <taxon>Glires</taxon>
        <taxon>Rodentia</taxon>
        <taxon>Myomorpha</taxon>
        <taxon>Muroidea</taxon>
        <taxon>Muridae</taxon>
        <taxon>Murinae</taxon>
        <taxon>Mus</taxon>
        <taxon>Mus</taxon>
    </lineage>
</organism>
<dbReference type="EMBL" id="AK082127">
    <property type="protein sequence ID" value="BAC38416.1"/>
    <property type="molecule type" value="mRNA"/>
</dbReference>
<accession>Q8C4I1</accession>